<reference evidence="1 2" key="1">
    <citation type="submission" date="2016-08" db="EMBL/GenBank/DDBJ databases">
        <authorList>
            <consortium name="Pathogen Informatics"/>
        </authorList>
    </citation>
    <scope>NUCLEOTIDE SEQUENCE [LARGE SCALE GENOMIC DNA]</scope>
    <source>
        <strain evidence="1 2">CB</strain>
    </source>
</reference>
<name>A0A1D3L9E0_PLACU</name>
<dbReference type="Proteomes" id="UP000195489">
    <property type="component" value="Unassembled WGS sequence"/>
</dbReference>
<sequence length="32" mass="3671">MNPKLIQISLSLLLMCLCGSYSNEVKYRILNL</sequence>
<protein>
    <submittedName>
        <fullName evidence="1">Uncharacterized protein</fullName>
    </submittedName>
</protein>
<evidence type="ECO:0000313" key="2">
    <source>
        <dbReference type="Proteomes" id="UP000195489"/>
    </source>
</evidence>
<dbReference type="EMBL" id="FMIM01000329">
    <property type="protein sequence ID" value="SCL90418.1"/>
    <property type="molecule type" value="Genomic_DNA"/>
</dbReference>
<accession>A0A1D3L9E0</accession>
<gene>
    <name evidence="1" type="ORF">PCHCB_000534600</name>
</gene>
<organism evidence="1 2">
    <name type="scientific">Plasmodium chabaudi chabaudi</name>
    <dbReference type="NCBI Taxonomy" id="31271"/>
    <lineage>
        <taxon>Eukaryota</taxon>
        <taxon>Sar</taxon>
        <taxon>Alveolata</taxon>
        <taxon>Apicomplexa</taxon>
        <taxon>Aconoidasida</taxon>
        <taxon>Haemosporida</taxon>
        <taxon>Plasmodiidae</taxon>
        <taxon>Plasmodium</taxon>
        <taxon>Plasmodium (Vinckeia)</taxon>
    </lineage>
</organism>
<dbReference type="AlphaFoldDB" id="A0A1D3L9E0"/>
<evidence type="ECO:0000313" key="1">
    <source>
        <dbReference type="EMBL" id="SCL90418.1"/>
    </source>
</evidence>
<proteinExistence type="predicted"/>